<comment type="caution">
    <text evidence="1">The sequence shown here is derived from an EMBL/GenBank/DDBJ whole genome shotgun (WGS) entry which is preliminary data.</text>
</comment>
<evidence type="ECO:0000313" key="2">
    <source>
        <dbReference type="Proteomes" id="UP000828251"/>
    </source>
</evidence>
<dbReference type="PANTHER" id="PTHR46086:SF17">
    <property type="entry name" value="ALPHA_BETA-HYDROLASES SUPERFAMILY PROTEIN"/>
    <property type="match status" value="1"/>
</dbReference>
<dbReference type="GO" id="GO:0004806">
    <property type="term" value="F:triacylglycerol lipase activity"/>
    <property type="evidence" value="ECO:0007669"/>
    <property type="project" value="InterPro"/>
</dbReference>
<accession>A0A9D3VFV7</accession>
<dbReference type="PANTHER" id="PTHR46086">
    <property type="entry name" value="ALPHA/BETA-HYDROLASES SUPERFAMILY PROTEIN"/>
    <property type="match status" value="1"/>
</dbReference>
<dbReference type="AlphaFoldDB" id="A0A9D3VFV7"/>
<dbReference type="GO" id="GO:0006629">
    <property type="term" value="P:lipid metabolic process"/>
    <property type="evidence" value="ECO:0007669"/>
    <property type="project" value="InterPro"/>
</dbReference>
<dbReference type="Proteomes" id="UP000828251">
    <property type="component" value="Unassembled WGS sequence"/>
</dbReference>
<reference evidence="1 2" key="1">
    <citation type="journal article" date="2021" name="Plant Biotechnol. J.">
        <title>Multi-omics assisted identification of the key and species-specific regulatory components of drought-tolerant mechanisms in Gossypium stocksii.</title>
        <authorList>
            <person name="Yu D."/>
            <person name="Ke L."/>
            <person name="Zhang D."/>
            <person name="Wu Y."/>
            <person name="Sun Y."/>
            <person name="Mei J."/>
            <person name="Sun J."/>
            <person name="Sun Y."/>
        </authorList>
    </citation>
    <scope>NUCLEOTIDE SEQUENCE [LARGE SCALE GENOMIC DNA]</scope>
    <source>
        <strain evidence="2">cv. E1</strain>
        <tissue evidence="1">Leaf</tissue>
    </source>
</reference>
<name>A0A9D3VFV7_9ROSI</name>
<proteinExistence type="predicted"/>
<keyword evidence="2" id="KW-1185">Reference proteome</keyword>
<protein>
    <submittedName>
        <fullName evidence="1">Uncharacterized protein</fullName>
    </submittedName>
</protein>
<dbReference type="InterPro" id="IPR029058">
    <property type="entry name" value="AB_hydrolase_fold"/>
</dbReference>
<dbReference type="EMBL" id="JAIQCV010000007">
    <property type="protein sequence ID" value="KAH1082288.1"/>
    <property type="molecule type" value="Genomic_DNA"/>
</dbReference>
<dbReference type="Gene3D" id="3.40.50.1820">
    <property type="entry name" value="alpha/beta hydrolase"/>
    <property type="match status" value="1"/>
</dbReference>
<dbReference type="InterPro" id="IPR044819">
    <property type="entry name" value="OBL-like"/>
</dbReference>
<gene>
    <name evidence="1" type="ORF">J1N35_022049</name>
</gene>
<sequence>MHLTKNITTACPVSSYTYSINSSSNLSQAYSGVSQGQSSTNDHDTIVVTFRGTEPFDADAWCTDIDLSYHKVPTLDMSIMVSLKP</sequence>
<evidence type="ECO:0000313" key="1">
    <source>
        <dbReference type="EMBL" id="KAH1082288.1"/>
    </source>
</evidence>
<dbReference type="OrthoDB" id="10528570at2759"/>
<organism evidence="1 2">
    <name type="scientific">Gossypium stocksii</name>
    <dbReference type="NCBI Taxonomy" id="47602"/>
    <lineage>
        <taxon>Eukaryota</taxon>
        <taxon>Viridiplantae</taxon>
        <taxon>Streptophyta</taxon>
        <taxon>Embryophyta</taxon>
        <taxon>Tracheophyta</taxon>
        <taxon>Spermatophyta</taxon>
        <taxon>Magnoliopsida</taxon>
        <taxon>eudicotyledons</taxon>
        <taxon>Gunneridae</taxon>
        <taxon>Pentapetalae</taxon>
        <taxon>rosids</taxon>
        <taxon>malvids</taxon>
        <taxon>Malvales</taxon>
        <taxon>Malvaceae</taxon>
        <taxon>Malvoideae</taxon>
        <taxon>Gossypium</taxon>
    </lineage>
</organism>